<keyword evidence="2" id="KW-0238">DNA-binding</keyword>
<dbReference type="InterPro" id="IPR032687">
    <property type="entry name" value="AraC-type_N"/>
</dbReference>
<evidence type="ECO:0000256" key="3">
    <source>
        <dbReference type="ARBA" id="ARBA00023163"/>
    </source>
</evidence>
<dbReference type="InterPro" id="IPR009057">
    <property type="entry name" value="Homeodomain-like_sf"/>
</dbReference>
<name>K6ZP51_9ALTE</name>
<organism evidence="5 6">
    <name type="scientific">Brumicola pallidula DSM 14239 = ACAM 615</name>
    <dbReference type="NCBI Taxonomy" id="1121922"/>
    <lineage>
        <taxon>Bacteria</taxon>
        <taxon>Pseudomonadati</taxon>
        <taxon>Pseudomonadota</taxon>
        <taxon>Gammaproteobacteria</taxon>
        <taxon>Alteromonadales</taxon>
        <taxon>Alteromonadaceae</taxon>
        <taxon>Brumicola</taxon>
    </lineage>
</organism>
<dbReference type="GO" id="GO:0003700">
    <property type="term" value="F:DNA-binding transcription factor activity"/>
    <property type="evidence" value="ECO:0007669"/>
    <property type="project" value="InterPro"/>
</dbReference>
<gene>
    <name evidence="5" type="ORF">GPAL_3823</name>
</gene>
<feature type="domain" description="HTH araC/xylS-type" evidence="4">
    <location>
        <begin position="234"/>
        <end position="336"/>
    </location>
</feature>
<evidence type="ECO:0000313" key="6">
    <source>
        <dbReference type="Proteomes" id="UP000006251"/>
    </source>
</evidence>
<dbReference type="PANTHER" id="PTHR47894:SF1">
    <property type="entry name" value="HTH-TYPE TRANSCRIPTIONAL REGULATOR VQSM"/>
    <property type="match status" value="1"/>
</dbReference>
<accession>K6ZP51</accession>
<dbReference type="Pfam" id="PF12833">
    <property type="entry name" value="HTH_18"/>
    <property type="match status" value="1"/>
</dbReference>
<keyword evidence="1" id="KW-0805">Transcription regulation</keyword>
<dbReference type="RefSeq" id="WP_006015138.1">
    <property type="nucleotide sequence ID" value="NZ_BAEQ01000065.1"/>
</dbReference>
<evidence type="ECO:0000256" key="1">
    <source>
        <dbReference type="ARBA" id="ARBA00023015"/>
    </source>
</evidence>
<dbReference type="SMART" id="SM00342">
    <property type="entry name" value="HTH_ARAC"/>
    <property type="match status" value="1"/>
</dbReference>
<dbReference type="Proteomes" id="UP000006251">
    <property type="component" value="Unassembled WGS sequence"/>
</dbReference>
<dbReference type="InterPro" id="IPR020449">
    <property type="entry name" value="Tscrpt_reg_AraC-type_HTH"/>
</dbReference>
<protein>
    <recommendedName>
        <fullName evidence="4">HTH araC/xylS-type domain-containing protein</fullName>
    </recommendedName>
</protein>
<comment type="caution">
    <text evidence="5">The sequence shown here is derived from an EMBL/GenBank/DDBJ whole genome shotgun (WGS) entry which is preliminary data.</text>
</comment>
<dbReference type="Gene3D" id="1.10.10.60">
    <property type="entry name" value="Homeodomain-like"/>
    <property type="match status" value="1"/>
</dbReference>
<keyword evidence="3" id="KW-0804">Transcription</keyword>
<dbReference type="SUPFAM" id="SSF46689">
    <property type="entry name" value="Homeodomain-like"/>
    <property type="match status" value="1"/>
</dbReference>
<dbReference type="Pfam" id="PF12625">
    <property type="entry name" value="Arabinose_bd"/>
    <property type="match status" value="1"/>
</dbReference>
<dbReference type="EMBL" id="BAEQ01000065">
    <property type="protein sequence ID" value="GAC30663.1"/>
    <property type="molecule type" value="Genomic_DNA"/>
</dbReference>
<dbReference type="PRINTS" id="PR00032">
    <property type="entry name" value="HTHARAC"/>
</dbReference>
<dbReference type="PROSITE" id="PS01124">
    <property type="entry name" value="HTH_ARAC_FAMILY_2"/>
    <property type="match status" value="1"/>
</dbReference>
<dbReference type="STRING" id="1121922.GCA_000428905_03351"/>
<dbReference type="OrthoDB" id="6079354at2"/>
<reference evidence="6" key="1">
    <citation type="journal article" date="2014" name="Environ. Microbiol.">
        <title>Comparative genomics of the marine bacterial genus Glaciecola reveals the high degree of genomic diversity and genomic characteristic for cold adaptation.</title>
        <authorList>
            <person name="Qin Q.L."/>
            <person name="Xie B.B."/>
            <person name="Yu Y."/>
            <person name="Shu Y.L."/>
            <person name="Rong J.C."/>
            <person name="Zhang Y.J."/>
            <person name="Zhao D.L."/>
            <person name="Chen X.L."/>
            <person name="Zhang X.Y."/>
            <person name="Chen B."/>
            <person name="Zhou B.C."/>
            <person name="Zhang Y.Z."/>
        </authorList>
    </citation>
    <scope>NUCLEOTIDE SEQUENCE [LARGE SCALE GENOMIC DNA]</scope>
    <source>
        <strain evidence="6">ACAM 615</strain>
    </source>
</reference>
<dbReference type="PANTHER" id="PTHR47894">
    <property type="entry name" value="HTH-TYPE TRANSCRIPTIONAL REGULATOR GADX"/>
    <property type="match status" value="1"/>
</dbReference>
<dbReference type="GO" id="GO:0000976">
    <property type="term" value="F:transcription cis-regulatory region binding"/>
    <property type="evidence" value="ECO:0007669"/>
    <property type="project" value="TreeGrafter"/>
</dbReference>
<evidence type="ECO:0000313" key="5">
    <source>
        <dbReference type="EMBL" id="GAC30663.1"/>
    </source>
</evidence>
<sequence>MQPKTPYLSPKFATYVQDFLLDRGIEPNEFFDIEEFPHKNVQELSPAINIDYVAEMFEIVSKKLDKPLFGLELAQGFHFDSSSMIILAMLSAKNATGLLETLLKYDKYVDTAISLEFTIINNEGCLSLELLSPEGTNTAQISLFLVFLLLLSLQRATRTMPKVNKICLVDQFNSADIKQKVDLRNTKFERSINKNYIFFDLQYLKTKLNSHNELLHEVICTALDKYYSYRSGRCDIIDIVSREILIQNKTSLPTIITIARALNMSERSLRRLLSEHEITFKELKSEVFLQRASYYLEYTNMTISQIAYELGYSEPSSFNRAFKSYCDQTPDVFRKKNSNID</sequence>
<dbReference type="GO" id="GO:0005829">
    <property type="term" value="C:cytosol"/>
    <property type="evidence" value="ECO:0007669"/>
    <property type="project" value="TreeGrafter"/>
</dbReference>
<keyword evidence="6" id="KW-1185">Reference proteome</keyword>
<proteinExistence type="predicted"/>
<evidence type="ECO:0000259" key="4">
    <source>
        <dbReference type="PROSITE" id="PS01124"/>
    </source>
</evidence>
<evidence type="ECO:0000256" key="2">
    <source>
        <dbReference type="ARBA" id="ARBA00023125"/>
    </source>
</evidence>
<dbReference type="AlphaFoldDB" id="K6ZP51"/>
<dbReference type="InterPro" id="IPR018060">
    <property type="entry name" value="HTH_AraC"/>
</dbReference>